<dbReference type="STRING" id="254877.A0A1V6SJ52"/>
<dbReference type="OrthoDB" id="276276at2759"/>
<reference evidence="3" key="1">
    <citation type="journal article" date="2017" name="Nat. Microbiol.">
        <title>Global analysis of biosynthetic gene clusters reveals vast potential of secondary metabolite production in Penicillium species.</title>
        <authorList>
            <person name="Nielsen J.C."/>
            <person name="Grijseels S."/>
            <person name="Prigent S."/>
            <person name="Ji B."/>
            <person name="Dainat J."/>
            <person name="Nielsen K.F."/>
            <person name="Frisvad J.C."/>
            <person name="Workman M."/>
            <person name="Nielsen J."/>
        </authorList>
    </citation>
    <scope>NUCLEOTIDE SEQUENCE [LARGE SCALE GENOMIC DNA]</scope>
    <source>
        <strain evidence="3">IBT 14082</strain>
    </source>
</reference>
<dbReference type="Proteomes" id="UP000191342">
    <property type="component" value="Unassembled WGS sequence"/>
</dbReference>
<gene>
    <name evidence="2" type="ORF">PENFLA_c041G04179</name>
</gene>
<dbReference type="InterPro" id="IPR015797">
    <property type="entry name" value="NUDIX_hydrolase-like_dom_sf"/>
</dbReference>
<comment type="caution">
    <text evidence="2">The sequence shown here is derived from an EMBL/GenBank/DDBJ whole genome shotgun (WGS) entry which is preliminary data.</text>
</comment>
<proteinExistence type="predicted"/>
<dbReference type="EMBL" id="MLQL01000041">
    <property type="protein sequence ID" value="OQE14055.1"/>
    <property type="molecule type" value="Genomic_DNA"/>
</dbReference>
<dbReference type="Pfam" id="PF00293">
    <property type="entry name" value="NUDIX"/>
    <property type="match status" value="1"/>
</dbReference>
<organism evidence="2 3">
    <name type="scientific">Penicillium flavigenum</name>
    <dbReference type="NCBI Taxonomy" id="254877"/>
    <lineage>
        <taxon>Eukaryota</taxon>
        <taxon>Fungi</taxon>
        <taxon>Dikarya</taxon>
        <taxon>Ascomycota</taxon>
        <taxon>Pezizomycotina</taxon>
        <taxon>Eurotiomycetes</taxon>
        <taxon>Eurotiomycetidae</taxon>
        <taxon>Eurotiales</taxon>
        <taxon>Aspergillaceae</taxon>
        <taxon>Penicillium</taxon>
    </lineage>
</organism>
<dbReference type="PROSITE" id="PS51462">
    <property type="entry name" value="NUDIX"/>
    <property type="match status" value="1"/>
</dbReference>
<dbReference type="Gene3D" id="3.90.79.10">
    <property type="entry name" value="Nucleoside Triphosphate Pyrophosphohydrolase"/>
    <property type="match status" value="1"/>
</dbReference>
<sequence>MAAPNITPISDLPRDQEWRVGAAVFRYQENGHYTVLLLKRATGSPTTGWWNTPTGPVRETDETIDDSMRRIILEQTGLGLQGYHNIYQVASLSWGSEEQPITKLNFLIHDKSAEIVAIRLSEFSEYQWVEEERIDSLSIPVAMQDVIRTGFELHREGYV</sequence>
<evidence type="ECO:0000313" key="3">
    <source>
        <dbReference type="Proteomes" id="UP000191342"/>
    </source>
</evidence>
<name>A0A1V6SJ52_9EURO</name>
<feature type="domain" description="Nudix hydrolase" evidence="1">
    <location>
        <begin position="17"/>
        <end position="151"/>
    </location>
</feature>
<dbReference type="InterPro" id="IPR000086">
    <property type="entry name" value="NUDIX_hydrolase_dom"/>
</dbReference>
<dbReference type="AlphaFoldDB" id="A0A1V6SJ52"/>
<keyword evidence="3" id="KW-1185">Reference proteome</keyword>
<evidence type="ECO:0000313" key="2">
    <source>
        <dbReference type="EMBL" id="OQE14055.1"/>
    </source>
</evidence>
<protein>
    <recommendedName>
        <fullName evidence="1">Nudix hydrolase domain-containing protein</fullName>
    </recommendedName>
</protein>
<dbReference type="SUPFAM" id="SSF55811">
    <property type="entry name" value="Nudix"/>
    <property type="match status" value="1"/>
</dbReference>
<accession>A0A1V6SJ52</accession>
<evidence type="ECO:0000259" key="1">
    <source>
        <dbReference type="PROSITE" id="PS51462"/>
    </source>
</evidence>